<evidence type="ECO:0000259" key="1">
    <source>
        <dbReference type="Pfam" id="PF13529"/>
    </source>
</evidence>
<dbReference type="InterPro" id="IPR039564">
    <property type="entry name" value="Peptidase_C39-like"/>
</dbReference>
<dbReference type="Proteomes" id="UP001597156">
    <property type="component" value="Unassembled WGS sequence"/>
</dbReference>
<reference evidence="3" key="1">
    <citation type="journal article" date="2019" name="Int. J. Syst. Evol. Microbiol.">
        <title>The Global Catalogue of Microorganisms (GCM) 10K type strain sequencing project: providing services to taxonomists for standard genome sequencing and annotation.</title>
        <authorList>
            <consortium name="The Broad Institute Genomics Platform"/>
            <consortium name="The Broad Institute Genome Sequencing Center for Infectious Disease"/>
            <person name="Wu L."/>
            <person name="Ma J."/>
        </authorList>
    </citation>
    <scope>NUCLEOTIDE SEQUENCE [LARGE SCALE GENOMIC DNA]</scope>
    <source>
        <strain evidence="3">CCUG 71848</strain>
    </source>
</reference>
<name>A0ABW3PLW6_9LACO</name>
<evidence type="ECO:0000313" key="2">
    <source>
        <dbReference type="EMBL" id="MFD1125413.1"/>
    </source>
</evidence>
<accession>A0ABW3PLW6</accession>
<dbReference type="PANTHER" id="PTHR37806:SF1">
    <property type="entry name" value="PEPTIDASE C39-LIKE DOMAIN-CONTAINING PROTEIN"/>
    <property type="match status" value="1"/>
</dbReference>
<sequence>MKPVLLNVPNINQLAWGAINGCEAASLLAGLHYRQRALDMSYGQFLLTMPISRDGNPYRGFGGSPFKNQPDKFEAIFPRPLLDWGRQFGPMTDLSGATVDWLFESVAYGNPVLTYVTVHFDPPQWQNYWFGRVPVNNHAVLLDGLRDDQVHVSDPIDGKYWLSKKAFEASYNARQMAVLLTK</sequence>
<dbReference type="RefSeq" id="WP_121977183.1">
    <property type="nucleotide sequence ID" value="NZ_JBHTLH010000027.1"/>
</dbReference>
<evidence type="ECO:0000313" key="3">
    <source>
        <dbReference type="Proteomes" id="UP001597156"/>
    </source>
</evidence>
<dbReference type="EMBL" id="JBHTLH010000027">
    <property type="protein sequence ID" value="MFD1125413.1"/>
    <property type="molecule type" value="Genomic_DNA"/>
</dbReference>
<dbReference type="Gene3D" id="3.90.70.10">
    <property type="entry name" value="Cysteine proteinases"/>
    <property type="match status" value="1"/>
</dbReference>
<dbReference type="Pfam" id="PF13529">
    <property type="entry name" value="Peptidase_C39_2"/>
    <property type="match status" value="1"/>
</dbReference>
<comment type="caution">
    <text evidence="2">The sequence shown here is derived from an EMBL/GenBank/DDBJ whole genome shotgun (WGS) entry which is preliminary data.</text>
</comment>
<feature type="domain" description="Peptidase C39-like" evidence="1">
    <location>
        <begin position="6"/>
        <end position="155"/>
    </location>
</feature>
<protein>
    <submittedName>
        <fullName evidence="2">C39 family peptidase</fullName>
    </submittedName>
</protein>
<gene>
    <name evidence="2" type="ORF">ACFQ22_08600</name>
</gene>
<dbReference type="PANTHER" id="PTHR37806">
    <property type="entry name" value="LMO0724 PROTEIN"/>
    <property type="match status" value="1"/>
</dbReference>
<keyword evidence="3" id="KW-1185">Reference proteome</keyword>
<proteinExistence type="predicted"/>
<organism evidence="2 3">
    <name type="scientific">Lentilactobacillus raoultii</name>
    <dbReference type="NCBI Taxonomy" id="1987503"/>
    <lineage>
        <taxon>Bacteria</taxon>
        <taxon>Bacillati</taxon>
        <taxon>Bacillota</taxon>
        <taxon>Bacilli</taxon>
        <taxon>Lactobacillales</taxon>
        <taxon>Lactobacillaceae</taxon>
        <taxon>Lentilactobacillus</taxon>
    </lineage>
</organism>